<sequence length="88" mass="9509">MWLAHLAAAVVTVLALRHGERAFWGLLANARFGIRSLAAVRRSMRVPVAVPALLRYAPMTAGVPAPRDLGVFLVTRPHRGPPVYALCA</sequence>
<dbReference type="EMBL" id="QZVS01000071">
    <property type="protein sequence ID" value="RJT89569.1"/>
    <property type="molecule type" value="Genomic_DNA"/>
</dbReference>
<comment type="caution">
    <text evidence="1">The sequence shown here is derived from an EMBL/GenBank/DDBJ whole genome shotgun (WGS) entry which is preliminary data.</text>
</comment>
<keyword evidence="2" id="KW-1185">Reference proteome</keyword>
<dbReference type="Proteomes" id="UP000272015">
    <property type="component" value="Unassembled WGS sequence"/>
</dbReference>
<evidence type="ECO:0000313" key="1">
    <source>
        <dbReference type="EMBL" id="RJT89569.1"/>
    </source>
</evidence>
<protein>
    <submittedName>
        <fullName evidence="1">Uncharacterized protein</fullName>
    </submittedName>
</protein>
<evidence type="ECO:0000313" key="2">
    <source>
        <dbReference type="Proteomes" id="UP000272015"/>
    </source>
</evidence>
<gene>
    <name evidence="1" type="ORF">D6T64_06295</name>
</gene>
<reference evidence="1 2" key="1">
    <citation type="submission" date="2018-09" db="EMBL/GenBank/DDBJ databases">
        <title>Novel species of Cryobacterium.</title>
        <authorList>
            <person name="Liu Q."/>
            <person name="Xin Y.-H."/>
        </authorList>
    </citation>
    <scope>NUCLEOTIDE SEQUENCE [LARGE SCALE GENOMIC DNA]</scope>
    <source>
        <strain evidence="1 2">Hh39</strain>
    </source>
</reference>
<organism evidence="1 2">
    <name type="scientific">Cryobacterium melibiosiphilum</name>
    <dbReference type="NCBI Taxonomy" id="995039"/>
    <lineage>
        <taxon>Bacteria</taxon>
        <taxon>Bacillati</taxon>
        <taxon>Actinomycetota</taxon>
        <taxon>Actinomycetes</taxon>
        <taxon>Micrococcales</taxon>
        <taxon>Microbacteriaceae</taxon>
        <taxon>Cryobacterium</taxon>
    </lineage>
</organism>
<proteinExistence type="predicted"/>
<dbReference type="AlphaFoldDB" id="A0A3A5MP13"/>
<name>A0A3A5MP13_9MICO</name>
<accession>A0A3A5MP13</accession>